<evidence type="ECO:0008006" key="3">
    <source>
        <dbReference type="Google" id="ProtNLM"/>
    </source>
</evidence>
<comment type="caution">
    <text evidence="1">The sequence shown here is derived from an EMBL/GenBank/DDBJ whole genome shotgun (WGS) entry which is preliminary data.</text>
</comment>
<dbReference type="Proteomes" id="UP001155241">
    <property type="component" value="Unassembled WGS sequence"/>
</dbReference>
<protein>
    <recommendedName>
        <fullName evidence="3">PEP-CTERM protein-sorting domain-containing protein</fullName>
    </recommendedName>
</protein>
<dbReference type="RefSeq" id="WP_252855590.1">
    <property type="nucleotide sequence ID" value="NZ_JAMXLR010000092.1"/>
</dbReference>
<proteinExistence type="predicted"/>
<dbReference type="AlphaFoldDB" id="A0A9X2FEB6"/>
<gene>
    <name evidence="1" type="ORF">NG895_26555</name>
</gene>
<accession>A0A9X2FEB6</accession>
<keyword evidence="2" id="KW-1185">Reference proteome</keyword>
<sequence length="211" mass="22711">MLKQLLIVAAVFVCPVGLHAQILPPVGPFYGFESVSGFDEGWEFVGGWMTMEVQPGRLTPDMITGWELQFMSPSSETPHRLTGGDFSGNSSVSIPQPNYVYQETLTVSLDGVTQGISATLEMPQYLEFSSNDGTLGATWYGGRTSTAHPVPYLQLYDSSVTSMPNYSEAHLEVGANNVARFVAAEEVPEPSTLLGGILALAVACCGRRLLL</sequence>
<organism evidence="1 2">
    <name type="scientific">Aeoliella straminimaris</name>
    <dbReference type="NCBI Taxonomy" id="2954799"/>
    <lineage>
        <taxon>Bacteria</taxon>
        <taxon>Pseudomonadati</taxon>
        <taxon>Planctomycetota</taxon>
        <taxon>Planctomycetia</taxon>
        <taxon>Pirellulales</taxon>
        <taxon>Lacipirellulaceae</taxon>
        <taxon>Aeoliella</taxon>
    </lineage>
</organism>
<name>A0A9X2FEB6_9BACT</name>
<reference evidence="1" key="1">
    <citation type="submission" date="2022-06" db="EMBL/GenBank/DDBJ databases">
        <title>Aeoliella straminimaris, a novel planctomycete from sediments.</title>
        <authorList>
            <person name="Vitorino I.R."/>
            <person name="Lage O.M."/>
        </authorList>
    </citation>
    <scope>NUCLEOTIDE SEQUENCE</scope>
    <source>
        <strain evidence="1">ICT_H6.2</strain>
    </source>
</reference>
<evidence type="ECO:0000313" key="2">
    <source>
        <dbReference type="Proteomes" id="UP001155241"/>
    </source>
</evidence>
<evidence type="ECO:0000313" key="1">
    <source>
        <dbReference type="EMBL" id="MCO6047480.1"/>
    </source>
</evidence>
<dbReference type="EMBL" id="JAMXLR010000092">
    <property type="protein sequence ID" value="MCO6047480.1"/>
    <property type="molecule type" value="Genomic_DNA"/>
</dbReference>